<protein>
    <submittedName>
        <fullName evidence="1">Uncharacterized protein</fullName>
    </submittedName>
</protein>
<gene>
    <name evidence="1" type="ORF">Patl1_31927</name>
</gene>
<sequence length="154" mass="17556">MSIQTSLLGKRKSLEEEMNLPSDSSKKSSTPDLIASNQIQSPIADTEEETHEEDGPLNDVDSCSNTVRTKSVVWFRRFCNNMQPLFKVVSGNTIKKDIFKIYDVEKEKTMRLLNKNWSRIAITSDLWIASNQNKGYMTITAHFIDNTVSYKVDS</sequence>
<evidence type="ECO:0000313" key="1">
    <source>
        <dbReference type="EMBL" id="KAJ0087700.1"/>
    </source>
</evidence>
<keyword evidence="2" id="KW-1185">Reference proteome</keyword>
<dbReference type="Proteomes" id="UP001164250">
    <property type="component" value="Chromosome 9"/>
</dbReference>
<comment type="caution">
    <text evidence="1">The sequence shown here is derived from an EMBL/GenBank/DDBJ whole genome shotgun (WGS) entry which is preliminary data.</text>
</comment>
<dbReference type="EMBL" id="CM047905">
    <property type="protein sequence ID" value="KAJ0087700.1"/>
    <property type="molecule type" value="Genomic_DNA"/>
</dbReference>
<name>A0ACC1ALX7_9ROSI</name>
<evidence type="ECO:0000313" key="2">
    <source>
        <dbReference type="Proteomes" id="UP001164250"/>
    </source>
</evidence>
<reference evidence="2" key="1">
    <citation type="journal article" date="2023" name="G3 (Bethesda)">
        <title>Genome assembly and association tests identify interacting loci associated with vigor, precocity, and sex in interspecific pistachio rootstocks.</title>
        <authorList>
            <person name="Palmer W."/>
            <person name="Jacygrad E."/>
            <person name="Sagayaradj S."/>
            <person name="Cavanaugh K."/>
            <person name="Han R."/>
            <person name="Bertier L."/>
            <person name="Beede B."/>
            <person name="Kafkas S."/>
            <person name="Golino D."/>
            <person name="Preece J."/>
            <person name="Michelmore R."/>
        </authorList>
    </citation>
    <scope>NUCLEOTIDE SEQUENCE [LARGE SCALE GENOMIC DNA]</scope>
</reference>
<accession>A0ACC1ALX7</accession>
<proteinExistence type="predicted"/>
<organism evidence="1 2">
    <name type="scientific">Pistacia atlantica</name>
    <dbReference type="NCBI Taxonomy" id="434234"/>
    <lineage>
        <taxon>Eukaryota</taxon>
        <taxon>Viridiplantae</taxon>
        <taxon>Streptophyta</taxon>
        <taxon>Embryophyta</taxon>
        <taxon>Tracheophyta</taxon>
        <taxon>Spermatophyta</taxon>
        <taxon>Magnoliopsida</taxon>
        <taxon>eudicotyledons</taxon>
        <taxon>Gunneridae</taxon>
        <taxon>Pentapetalae</taxon>
        <taxon>rosids</taxon>
        <taxon>malvids</taxon>
        <taxon>Sapindales</taxon>
        <taxon>Anacardiaceae</taxon>
        <taxon>Pistacia</taxon>
    </lineage>
</organism>